<organism evidence="3 4">
    <name type="scientific">Syncephalastrum racemosum</name>
    <name type="common">Filamentous fungus</name>
    <dbReference type="NCBI Taxonomy" id="13706"/>
    <lineage>
        <taxon>Eukaryota</taxon>
        <taxon>Fungi</taxon>
        <taxon>Fungi incertae sedis</taxon>
        <taxon>Mucoromycota</taxon>
        <taxon>Mucoromycotina</taxon>
        <taxon>Mucoromycetes</taxon>
        <taxon>Mucorales</taxon>
        <taxon>Syncephalastraceae</taxon>
        <taxon>Syncephalastrum</taxon>
    </lineage>
</organism>
<dbReference type="PANTHER" id="PTHR11102:SF160">
    <property type="entry name" value="ERAD-ASSOCIATED E3 UBIQUITIN-PROTEIN LIGASE COMPONENT HRD3"/>
    <property type="match status" value="1"/>
</dbReference>
<reference evidence="3 4" key="1">
    <citation type="submission" date="2016-07" db="EMBL/GenBank/DDBJ databases">
        <title>Pervasive Adenine N6-methylation of Active Genes in Fungi.</title>
        <authorList>
            <consortium name="DOE Joint Genome Institute"/>
            <person name="Mondo S.J."/>
            <person name="Dannebaum R.O."/>
            <person name="Kuo R.C."/>
            <person name="Labutti K."/>
            <person name="Haridas S."/>
            <person name="Kuo A."/>
            <person name="Salamov A."/>
            <person name="Ahrendt S.R."/>
            <person name="Lipzen A."/>
            <person name="Sullivan W."/>
            <person name="Andreopoulos W.B."/>
            <person name="Clum A."/>
            <person name="Lindquist E."/>
            <person name="Daum C."/>
            <person name="Ramamoorthy G.K."/>
            <person name="Gryganskyi A."/>
            <person name="Culley D."/>
            <person name="Magnuson J.K."/>
            <person name="James T.Y."/>
            <person name="O'Malley M.A."/>
            <person name="Stajich J.E."/>
            <person name="Spatafora J.W."/>
            <person name="Visel A."/>
            <person name="Grigoriev I.V."/>
        </authorList>
    </citation>
    <scope>NUCLEOTIDE SEQUENCE [LARGE SCALE GENOMIC DNA]</scope>
    <source>
        <strain evidence="3 4">NRRL 2496</strain>
    </source>
</reference>
<dbReference type="InParanoid" id="A0A1X2HBP0"/>
<feature type="region of interest" description="Disordered" evidence="2">
    <location>
        <begin position="366"/>
        <end position="387"/>
    </location>
</feature>
<dbReference type="InterPro" id="IPR006597">
    <property type="entry name" value="Sel1-like"/>
</dbReference>
<comment type="similarity">
    <text evidence="1">Belongs to the sel-1 family.</text>
</comment>
<evidence type="ECO:0000313" key="3">
    <source>
        <dbReference type="EMBL" id="ORY96203.1"/>
    </source>
</evidence>
<dbReference type="OrthoDB" id="2384430at2759"/>
<keyword evidence="4" id="KW-1185">Reference proteome</keyword>
<dbReference type="InterPro" id="IPR050767">
    <property type="entry name" value="Sel1_AlgK"/>
</dbReference>
<evidence type="ECO:0000313" key="4">
    <source>
        <dbReference type="Proteomes" id="UP000242180"/>
    </source>
</evidence>
<dbReference type="InterPro" id="IPR011990">
    <property type="entry name" value="TPR-like_helical_dom_sf"/>
</dbReference>
<evidence type="ECO:0000256" key="2">
    <source>
        <dbReference type="SAM" id="MobiDB-lite"/>
    </source>
</evidence>
<dbReference type="OMA" id="NENYEPA"/>
<evidence type="ECO:0000256" key="1">
    <source>
        <dbReference type="ARBA" id="ARBA00038101"/>
    </source>
</evidence>
<dbReference type="AlphaFoldDB" id="A0A1X2HBP0"/>
<accession>A0A1X2HBP0</accession>
<dbReference type="Gene3D" id="1.25.40.10">
    <property type="entry name" value="Tetratricopeptide repeat domain"/>
    <property type="match status" value="2"/>
</dbReference>
<protein>
    <recommendedName>
        <fullName evidence="5">HCP-like protein</fullName>
    </recommendedName>
</protein>
<dbReference type="EMBL" id="MCGN01000005">
    <property type="protein sequence ID" value="ORY96203.1"/>
    <property type="molecule type" value="Genomic_DNA"/>
</dbReference>
<evidence type="ECO:0008006" key="5">
    <source>
        <dbReference type="Google" id="ProtNLM"/>
    </source>
</evidence>
<dbReference type="Pfam" id="PF08238">
    <property type="entry name" value="Sel1"/>
    <property type="match status" value="6"/>
</dbReference>
<dbReference type="SMART" id="SM00671">
    <property type="entry name" value="SEL1"/>
    <property type="match status" value="6"/>
</dbReference>
<sequence>MANGDDGAEALEYLRSKAVSGDIEAKVKISTVLKDRPSKESRCEAEIWARSIFDRRLSKALGRHVEKTAAFLTNTNDPSEAPNDSLDPQGWHLAGRAYLDGIGLVPHLEHGLVCLDKAVQVGHSQAKVELAAILGDQFKYPDVHNMERSVQLYQDCCVSDNSRRLTAADARAQADLARVYYEGSDTVKRDLDKAYEYARRVAEATGEPYCQYIVGDVLLNRDPRQAVFWLTQAGEQGFPLAIETLSRVYFKGWKSVKQDYELAHEWCVKGDDIWPSGLGYCQTCLGDMYRTGLGVPRDTLRSFEYYQKAASQQDAPQNYARYMLGEMFFKGERWPQNYAVAAEYYKLAAVQGYTPARERLQELEKHTKHEATPPPSPPASTTRKSTGWKIWSYFSSGRRKQAAQQHAPATAAQ</sequence>
<name>A0A1X2HBP0_SYNRA</name>
<dbReference type="STRING" id="13706.A0A1X2HBP0"/>
<gene>
    <name evidence="3" type="ORF">BCR43DRAFT_505112</name>
</gene>
<dbReference type="PANTHER" id="PTHR11102">
    <property type="entry name" value="SEL-1-LIKE PROTEIN"/>
    <property type="match status" value="1"/>
</dbReference>
<dbReference type="SUPFAM" id="SSF81901">
    <property type="entry name" value="HCP-like"/>
    <property type="match status" value="1"/>
</dbReference>
<comment type="caution">
    <text evidence="3">The sequence shown here is derived from an EMBL/GenBank/DDBJ whole genome shotgun (WGS) entry which is preliminary data.</text>
</comment>
<proteinExistence type="inferred from homology"/>
<dbReference type="Proteomes" id="UP000242180">
    <property type="component" value="Unassembled WGS sequence"/>
</dbReference>